<evidence type="ECO:0000256" key="7">
    <source>
        <dbReference type="RuleBase" id="RU362048"/>
    </source>
</evidence>
<protein>
    <recommendedName>
        <fullName evidence="7">UPF0056 membrane protein</fullName>
    </recommendedName>
</protein>
<dbReference type="NCBIfam" id="TIGR00427">
    <property type="entry name" value="NAAT family transporter"/>
    <property type="match status" value="1"/>
</dbReference>
<evidence type="ECO:0000256" key="5">
    <source>
        <dbReference type="ARBA" id="ARBA00022989"/>
    </source>
</evidence>
<feature type="transmembrane region" description="Helical" evidence="7">
    <location>
        <begin position="185"/>
        <end position="209"/>
    </location>
</feature>
<dbReference type="PANTHER" id="PTHR33508">
    <property type="entry name" value="UPF0056 MEMBRANE PROTEIN YHCE"/>
    <property type="match status" value="1"/>
</dbReference>
<evidence type="ECO:0000256" key="2">
    <source>
        <dbReference type="ARBA" id="ARBA00009784"/>
    </source>
</evidence>
<feature type="transmembrane region" description="Helical" evidence="7">
    <location>
        <begin position="113"/>
        <end position="136"/>
    </location>
</feature>
<dbReference type="EMBL" id="AQQV01000001">
    <property type="protein sequence ID" value="ORE89480.1"/>
    <property type="molecule type" value="Genomic_DNA"/>
</dbReference>
<dbReference type="GO" id="GO:0005886">
    <property type="term" value="C:plasma membrane"/>
    <property type="evidence" value="ECO:0007669"/>
    <property type="project" value="UniProtKB-SubCell"/>
</dbReference>
<comment type="subcellular location">
    <subcellularLocation>
        <location evidence="1 7">Cell membrane</location>
        <topology evidence="1 7">Multi-pass membrane protein</topology>
    </subcellularLocation>
</comment>
<dbReference type="RefSeq" id="WP_083561031.1">
    <property type="nucleotide sequence ID" value="NZ_AQQV01000001.1"/>
</dbReference>
<dbReference type="STRING" id="1317117.ATO7_06355"/>
<feature type="transmembrane region" description="Helical" evidence="7">
    <location>
        <begin position="12"/>
        <end position="34"/>
    </location>
</feature>
<proteinExistence type="inferred from homology"/>
<evidence type="ECO:0000256" key="3">
    <source>
        <dbReference type="ARBA" id="ARBA00022475"/>
    </source>
</evidence>
<keyword evidence="3" id="KW-1003">Cell membrane</keyword>
<accession>A0A1Y1SJD2</accession>
<keyword evidence="6 7" id="KW-0472">Membrane</keyword>
<organism evidence="8 9">
    <name type="scientific">Oceanococcus atlanticus</name>
    <dbReference type="NCBI Taxonomy" id="1317117"/>
    <lineage>
        <taxon>Bacteria</taxon>
        <taxon>Pseudomonadati</taxon>
        <taxon>Pseudomonadota</taxon>
        <taxon>Gammaproteobacteria</taxon>
        <taxon>Chromatiales</taxon>
        <taxon>Oceanococcaceae</taxon>
        <taxon>Oceanococcus</taxon>
    </lineage>
</organism>
<evidence type="ECO:0000256" key="6">
    <source>
        <dbReference type="ARBA" id="ARBA00023136"/>
    </source>
</evidence>
<reference evidence="8 9" key="1">
    <citation type="submission" date="2013-04" db="EMBL/GenBank/DDBJ databases">
        <title>Oceanococcus atlanticus 22II-S10r2 Genome Sequencing.</title>
        <authorList>
            <person name="Lai Q."/>
            <person name="Li G."/>
            <person name="Shao Z."/>
        </authorList>
    </citation>
    <scope>NUCLEOTIDE SEQUENCE [LARGE SCALE GENOMIC DNA]</scope>
    <source>
        <strain evidence="8 9">22II-S10r2</strain>
    </source>
</reference>
<feature type="transmembrane region" description="Helical" evidence="7">
    <location>
        <begin position="46"/>
        <end position="66"/>
    </location>
</feature>
<feature type="transmembrane region" description="Helical" evidence="7">
    <location>
        <begin position="148"/>
        <end position="173"/>
    </location>
</feature>
<comment type="similarity">
    <text evidence="2 7">Belongs to the UPF0056 (MarC) family.</text>
</comment>
<evidence type="ECO:0000256" key="1">
    <source>
        <dbReference type="ARBA" id="ARBA00004651"/>
    </source>
</evidence>
<gene>
    <name evidence="8" type="ORF">ATO7_06355</name>
</gene>
<dbReference type="OrthoDB" id="21094at2"/>
<keyword evidence="5 7" id="KW-1133">Transmembrane helix</keyword>
<name>A0A1Y1SJD2_9GAMM</name>
<keyword evidence="9" id="KW-1185">Reference proteome</keyword>
<sequence>MLDFALDTFITFFVVIDPIGLAPVFVGLTTGATAQFRRQMAVRGTLIGAGILIGFAALGGVLLDAMGIGLPALRIAGGILLFLVAIDMLFARQSGLRSTTESETEEAHFRPDISVFPIGIPLIAGPGAITTVLLMVSGADGDWTRIGVGMSIMLVVIGMALIALLAASALTRLLGEIGSNVISRVLGVILSALAVQFVITGLASLGLVMGKT</sequence>
<keyword evidence="4 7" id="KW-0812">Transmembrane</keyword>
<dbReference type="PANTHER" id="PTHR33508:SF1">
    <property type="entry name" value="UPF0056 MEMBRANE PROTEIN YHCE"/>
    <property type="match status" value="1"/>
</dbReference>
<dbReference type="AlphaFoldDB" id="A0A1Y1SJD2"/>
<evidence type="ECO:0000256" key="4">
    <source>
        <dbReference type="ARBA" id="ARBA00022692"/>
    </source>
</evidence>
<comment type="caution">
    <text evidence="8">The sequence shown here is derived from an EMBL/GenBank/DDBJ whole genome shotgun (WGS) entry which is preliminary data.</text>
</comment>
<feature type="transmembrane region" description="Helical" evidence="7">
    <location>
        <begin position="72"/>
        <end position="92"/>
    </location>
</feature>
<dbReference type="Proteomes" id="UP000192342">
    <property type="component" value="Unassembled WGS sequence"/>
</dbReference>
<dbReference type="Pfam" id="PF01914">
    <property type="entry name" value="MarC"/>
    <property type="match status" value="1"/>
</dbReference>
<evidence type="ECO:0000313" key="9">
    <source>
        <dbReference type="Proteomes" id="UP000192342"/>
    </source>
</evidence>
<evidence type="ECO:0000313" key="8">
    <source>
        <dbReference type="EMBL" id="ORE89480.1"/>
    </source>
</evidence>
<dbReference type="InterPro" id="IPR002771">
    <property type="entry name" value="Multi_antbiot-R_MarC"/>
</dbReference>